<protein>
    <recommendedName>
        <fullName evidence="1">Immunity MXAN-0049 protein domain-containing protein</fullName>
    </recommendedName>
</protein>
<evidence type="ECO:0000259" key="1">
    <source>
        <dbReference type="Pfam" id="PF07791"/>
    </source>
</evidence>
<dbReference type="AlphaFoldDB" id="A0AA46AH05"/>
<proteinExistence type="predicted"/>
<dbReference type="InterPro" id="IPR012433">
    <property type="entry name" value="Imm11"/>
</dbReference>
<comment type="caution">
    <text evidence="2">The sequence shown here is derived from an EMBL/GenBank/DDBJ whole genome shotgun (WGS) entry which is preliminary data.</text>
</comment>
<gene>
    <name evidence="2" type="ORF">SAMN06265361_10933</name>
</gene>
<organism evidence="2 3">
    <name type="scientific">Laceyella tengchongensis</name>
    <dbReference type="NCBI Taxonomy" id="574699"/>
    <lineage>
        <taxon>Bacteria</taxon>
        <taxon>Bacillati</taxon>
        <taxon>Bacillota</taxon>
        <taxon>Bacilli</taxon>
        <taxon>Bacillales</taxon>
        <taxon>Thermoactinomycetaceae</taxon>
        <taxon>Laceyella</taxon>
    </lineage>
</organism>
<dbReference type="Pfam" id="PF07791">
    <property type="entry name" value="Imm11"/>
    <property type="match status" value="1"/>
</dbReference>
<reference evidence="2" key="1">
    <citation type="submission" date="2017-05" db="EMBL/GenBank/DDBJ databases">
        <authorList>
            <person name="Varghese N."/>
            <person name="Submissions S."/>
        </authorList>
    </citation>
    <scope>NUCLEOTIDE SEQUENCE</scope>
    <source>
        <strain evidence="2">DSM 45262</strain>
    </source>
</reference>
<evidence type="ECO:0000313" key="3">
    <source>
        <dbReference type="Proteomes" id="UP001157946"/>
    </source>
</evidence>
<name>A0AA46AH05_9BACL</name>
<feature type="domain" description="Immunity MXAN-0049 protein" evidence="1">
    <location>
        <begin position="4"/>
        <end position="54"/>
    </location>
</feature>
<evidence type="ECO:0000313" key="2">
    <source>
        <dbReference type="EMBL" id="SMP32717.1"/>
    </source>
</evidence>
<dbReference type="EMBL" id="FXTU01000009">
    <property type="protein sequence ID" value="SMP32717.1"/>
    <property type="molecule type" value="Genomic_DNA"/>
</dbReference>
<sequence length="59" mass="7056">MVFEKYAFVKEKVERENIFRVYLDESLVWMVFVSDAFKKVVESNNLSGLKFIEVWDSES</sequence>
<accession>A0AA46AH05</accession>
<keyword evidence="3" id="KW-1185">Reference proteome</keyword>
<dbReference type="Proteomes" id="UP001157946">
    <property type="component" value="Unassembled WGS sequence"/>
</dbReference>